<dbReference type="Proteomes" id="UP000800036">
    <property type="component" value="Unassembled WGS sequence"/>
</dbReference>
<dbReference type="AlphaFoldDB" id="A0A6A5V107"/>
<name>A0A6A5V107_9PLEO</name>
<sequence>MPEKALKGRALSKQTEFGRQETIQPFTTMKVTELYGGKPFVEISFKSPSPVPLEDRDVDSLNPQEMRELLRLQKERERAAKKVKRELGHRLTRSIVADGDADDDDEVSFAASGPSKRAKLPATVNDQGVETIHLT</sequence>
<protein>
    <recommendedName>
        <fullName evidence="2">DUF7918 domain-containing protein</fullName>
    </recommendedName>
</protein>
<dbReference type="Pfam" id="PF25534">
    <property type="entry name" value="DUF7918"/>
    <property type="match status" value="1"/>
</dbReference>
<evidence type="ECO:0000313" key="4">
    <source>
        <dbReference type="Proteomes" id="UP000800036"/>
    </source>
</evidence>
<accession>A0A6A5V107</accession>
<proteinExistence type="predicted"/>
<organism evidence="3 4">
    <name type="scientific">Bimuria novae-zelandiae CBS 107.79</name>
    <dbReference type="NCBI Taxonomy" id="1447943"/>
    <lineage>
        <taxon>Eukaryota</taxon>
        <taxon>Fungi</taxon>
        <taxon>Dikarya</taxon>
        <taxon>Ascomycota</taxon>
        <taxon>Pezizomycotina</taxon>
        <taxon>Dothideomycetes</taxon>
        <taxon>Pleosporomycetidae</taxon>
        <taxon>Pleosporales</taxon>
        <taxon>Massarineae</taxon>
        <taxon>Didymosphaeriaceae</taxon>
        <taxon>Bimuria</taxon>
    </lineage>
</organism>
<evidence type="ECO:0000259" key="2">
    <source>
        <dbReference type="Pfam" id="PF25534"/>
    </source>
</evidence>
<reference evidence="3" key="1">
    <citation type="journal article" date="2020" name="Stud. Mycol.">
        <title>101 Dothideomycetes genomes: a test case for predicting lifestyles and emergence of pathogens.</title>
        <authorList>
            <person name="Haridas S."/>
            <person name="Albert R."/>
            <person name="Binder M."/>
            <person name="Bloem J."/>
            <person name="Labutti K."/>
            <person name="Salamov A."/>
            <person name="Andreopoulos B."/>
            <person name="Baker S."/>
            <person name="Barry K."/>
            <person name="Bills G."/>
            <person name="Bluhm B."/>
            <person name="Cannon C."/>
            <person name="Castanera R."/>
            <person name="Culley D."/>
            <person name="Daum C."/>
            <person name="Ezra D."/>
            <person name="Gonzalez J."/>
            <person name="Henrissat B."/>
            <person name="Kuo A."/>
            <person name="Liang C."/>
            <person name="Lipzen A."/>
            <person name="Lutzoni F."/>
            <person name="Magnuson J."/>
            <person name="Mondo S."/>
            <person name="Nolan M."/>
            <person name="Ohm R."/>
            <person name="Pangilinan J."/>
            <person name="Park H.-J."/>
            <person name="Ramirez L."/>
            <person name="Alfaro M."/>
            <person name="Sun H."/>
            <person name="Tritt A."/>
            <person name="Yoshinaga Y."/>
            <person name="Zwiers L.-H."/>
            <person name="Turgeon B."/>
            <person name="Goodwin S."/>
            <person name="Spatafora J."/>
            <person name="Crous P."/>
            <person name="Grigoriev I."/>
        </authorList>
    </citation>
    <scope>NUCLEOTIDE SEQUENCE</scope>
    <source>
        <strain evidence="3">CBS 107.79</strain>
    </source>
</reference>
<evidence type="ECO:0000313" key="3">
    <source>
        <dbReference type="EMBL" id="KAF1970558.1"/>
    </source>
</evidence>
<keyword evidence="4" id="KW-1185">Reference proteome</keyword>
<evidence type="ECO:0000256" key="1">
    <source>
        <dbReference type="SAM" id="MobiDB-lite"/>
    </source>
</evidence>
<feature type="domain" description="DUF7918" evidence="2">
    <location>
        <begin position="2"/>
        <end position="46"/>
    </location>
</feature>
<gene>
    <name evidence="3" type="ORF">BU23DRAFT_570717</name>
</gene>
<dbReference type="InterPro" id="IPR057678">
    <property type="entry name" value="DUF7918"/>
</dbReference>
<dbReference type="EMBL" id="ML976700">
    <property type="protein sequence ID" value="KAF1970558.1"/>
    <property type="molecule type" value="Genomic_DNA"/>
</dbReference>
<feature type="region of interest" description="Disordered" evidence="1">
    <location>
        <begin position="97"/>
        <end position="135"/>
    </location>
</feature>
<dbReference type="OrthoDB" id="3364132at2759"/>
<feature type="compositionally biased region" description="Polar residues" evidence="1">
    <location>
        <begin position="124"/>
        <end position="135"/>
    </location>
</feature>